<feature type="compositionally biased region" description="Basic and acidic residues" evidence="2">
    <location>
        <begin position="13"/>
        <end position="23"/>
    </location>
</feature>
<feature type="compositionally biased region" description="Basic and acidic residues" evidence="2">
    <location>
        <begin position="80"/>
        <end position="91"/>
    </location>
</feature>
<dbReference type="AlphaFoldDB" id="A0AAV0G9M6"/>
<protein>
    <submittedName>
        <fullName evidence="3">Uncharacterized protein</fullName>
    </submittedName>
</protein>
<reference evidence="3" key="1">
    <citation type="submission" date="2022-07" db="EMBL/GenBank/DDBJ databases">
        <authorList>
            <person name="Macas J."/>
            <person name="Novak P."/>
            <person name="Neumann P."/>
        </authorList>
    </citation>
    <scope>NUCLEOTIDE SEQUENCE</scope>
</reference>
<feature type="region of interest" description="Disordered" evidence="2">
    <location>
        <begin position="1"/>
        <end position="109"/>
    </location>
</feature>
<keyword evidence="1" id="KW-0175">Coiled coil</keyword>
<keyword evidence="4" id="KW-1185">Reference proteome</keyword>
<name>A0AAV0G9M6_9ASTE</name>
<evidence type="ECO:0000313" key="4">
    <source>
        <dbReference type="Proteomes" id="UP001152523"/>
    </source>
</evidence>
<evidence type="ECO:0000313" key="3">
    <source>
        <dbReference type="EMBL" id="CAH9144479.1"/>
    </source>
</evidence>
<dbReference type="Proteomes" id="UP001152523">
    <property type="component" value="Unassembled WGS sequence"/>
</dbReference>
<gene>
    <name evidence="3" type="ORF">CEPIT_LOCUS41471</name>
</gene>
<organism evidence="3 4">
    <name type="scientific">Cuscuta epithymum</name>
    <dbReference type="NCBI Taxonomy" id="186058"/>
    <lineage>
        <taxon>Eukaryota</taxon>
        <taxon>Viridiplantae</taxon>
        <taxon>Streptophyta</taxon>
        <taxon>Embryophyta</taxon>
        <taxon>Tracheophyta</taxon>
        <taxon>Spermatophyta</taxon>
        <taxon>Magnoliopsida</taxon>
        <taxon>eudicotyledons</taxon>
        <taxon>Gunneridae</taxon>
        <taxon>Pentapetalae</taxon>
        <taxon>asterids</taxon>
        <taxon>lamiids</taxon>
        <taxon>Solanales</taxon>
        <taxon>Convolvulaceae</taxon>
        <taxon>Cuscuteae</taxon>
        <taxon>Cuscuta</taxon>
        <taxon>Cuscuta subgen. Cuscuta</taxon>
    </lineage>
</organism>
<proteinExistence type="predicted"/>
<evidence type="ECO:0000256" key="2">
    <source>
        <dbReference type="SAM" id="MobiDB-lite"/>
    </source>
</evidence>
<feature type="compositionally biased region" description="Basic and acidic residues" evidence="2">
    <location>
        <begin position="33"/>
        <end position="49"/>
    </location>
</feature>
<sequence length="395" mass="43034">MDPKAFAKLSKQMAKEERRRKEGSSTQKPVDCFPKKDGAAKTPEGEGPSKKSAPGGDAGSGAGSSQLGELKRKNAGKGVKLPEKKKARGDAGQEDTPVVVIDDPPTIQPSASAPLEDLVEGAWPLETVHFPIKKGTAIMHGTLDSREFLRGATPSVDRSTLSRFGDEALELKALQASATASLAFGELVRRAEQHRLEKAKSDEVTRKLVANNTEAIRQLASLEEALRQSEKRLETARQEARAEGKAEAEKAAAEAAKKAAEDAEAQKAVAISNAKEEAVAAFIADGWKAEEYQQWVASVVEASADDWVKGPGAMWLALKGKCFYEGGQYFTQAMLYRKLARHFGVDDNRFRGVVVKRSLTFRFFPEYRVSRGMAEELLDFKSSHRLSQIIGSFPN</sequence>
<dbReference type="EMBL" id="CAMAPF010001065">
    <property type="protein sequence ID" value="CAH9144479.1"/>
    <property type="molecule type" value="Genomic_DNA"/>
</dbReference>
<accession>A0AAV0G9M6</accession>
<feature type="coiled-coil region" evidence="1">
    <location>
        <begin position="212"/>
        <end position="273"/>
    </location>
</feature>
<comment type="caution">
    <text evidence="3">The sequence shown here is derived from an EMBL/GenBank/DDBJ whole genome shotgun (WGS) entry which is preliminary data.</text>
</comment>
<evidence type="ECO:0000256" key="1">
    <source>
        <dbReference type="SAM" id="Coils"/>
    </source>
</evidence>